<dbReference type="Pfam" id="PF00072">
    <property type="entry name" value="Response_reg"/>
    <property type="match status" value="1"/>
</dbReference>
<dbReference type="AlphaFoldDB" id="A0AAE3KX42"/>
<dbReference type="InterPro" id="IPR016032">
    <property type="entry name" value="Sig_transdc_resp-reg_C-effctor"/>
</dbReference>
<evidence type="ECO:0000256" key="2">
    <source>
        <dbReference type="ARBA" id="ARBA00023125"/>
    </source>
</evidence>
<name>A0AAE3KX42_9BACT</name>
<evidence type="ECO:0000256" key="1">
    <source>
        <dbReference type="ARBA" id="ARBA00022553"/>
    </source>
</evidence>
<dbReference type="Gene3D" id="3.40.50.2300">
    <property type="match status" value="1"/>
</dbReference>
<dbReference type="PROSITE" id="PS00622">
    <property type="entry name" value="HTH_LUXR_1"/>
    <property type="match status" value="1"/>
</dbReference>
<dbReference type="PRINTS" id="PR00038">
    <property type="entry name" value="HTHLUXR"/>
</dbReference>
<dbReference type="InterPro" id="IPR001789">
    <property type="entry name" value="Sig_transdc_resp-reg_receiver"/>
</dbReference>
<evidence type="ECO:0000313" key="7">
    <source>
        <dbReference type="Proteomes" id="UP001204144"/>
    </source>
</evidence>
<organism evidence="6 7">
    <name type="scientific">Lacihabitans soyangensis</name>
    <dbReference type="NCBI Taxonomy" id="869394"/>
    <lineage>
        <taxon>Bacteria</taxon>
        <taxon>Pseudomonadati</taxon>
        <taxon>Bacteroidota</taxon>
        <taxon>Cytophagia</taxon>
        <taxon>Cytophagales</taxon>
        <taxon>Leadbetterellaceae</taxon>
        <taxon>Lacihabitans</taxon>
    </lineage>
</organism>
<dbReference type="GO" id="GO:0000160">
    <property type="term" value="P:phosphorelay signal transduction system"/>
    <property type="evidence" value="ECO:0007669"/>
    <property type="project" value="InterPro"/>
</dbReference>
<feature type="modified residue" description="4-aspartylphosphate" evidence="3">
    <location>
        <position position="56"/>
    </location>
</feature>
<dbReference type="InterPro" id="IPR051015">
    <property type="entry name" value="EvgA-like"/>
</dbReference>
<dbReference type="CDD" id="cd06170">
    <property type="entry name" value="LuxR_C_like"/>
    <property type="match status" value="1"/>
</dbReference>
<dbReference type="PANTHER" id="PTHR45566:SF2">
    <property type="entry name" value="NARL SUBFAMILY"/>
    <property type="match status" value="1"/>
</dbReference>
<comment type="caution">
    <text evidence="6">The sequence shown here is derived from an EMBL/GenBank/DDBJ whole genome shotgun (WGS) entry which is preliminary data.</text>
</comment>
<dbReference type="GO" id="GO:0006355">
    <property type="term" value="P:regulation of DNA-templated transcription"/>
    <property type="evidence" value="ECO:0007669"/>
    <property type="project" value="InterPro"/>
</dbReference>
<evidence type="ECO:0000259" key="4">
    <source>
        <dbReference type="PROSITE" id="PS50043"/>
    </source>
</evidence>
<protein>
    <submittedName>
        <fullName evidence="6">DNA-binding response regulator</fullName>
    </submittedName>
</protein>
<keyword evidence="2 6" id="KW-0238">DNA-binding</keyword>
<dbReference type="SMART" id="SM00448">
    <property type="entry name" value="REC"/>
    <property type="match status" value="1"/>
</dbReference>
<dbReference type="InterPro" id="IPR011006">
    <property type="entry name" value="CheY-like_superfamily"/>
</dbReference>
<gene>
    <name evidence="6" type="ORF">EGI31_13925</name>
</gene>
<evidence type="ECO:0000259" key="5">
    <source>
        <dbReference type="PROSITE" id="PS50110"/>
    </source>
</evidence>
<dbReference type="SMART" id="SM00421">
    <property type="entry name" value="HTH_LUXR"/>
    <property type="match status" value="1"/>
</dbReference>
<feature type="domain" description="HTH luxR-type" evidence="4">
    <location>
        <begin position="141"/>
        <end position="204"/>
    </location>
</feature>
<dbReference type="GO" id="GO:0003677">
    <property type="term" value="F:DNA binding"/>
    <property type="evidence" value="ECO:0007669"/>
    <property type="project" value="UniProtKB-KW"/>
</dbReference>
<dbReference type="PANTHER" id="PTHR45566">
    <property type="entry name" value="HTH-TYPE TRANSCRIPTIONAL REGULATOR YHJB-RELATED"/>
    <property type="match status" value="1"/>
</dbReference>
<dbReference type="SUPFAM" id="SSF52172">
    <property type="entry name" value="CheY-like"/>
    <property type="match status" value="1"/>
</dbReference>
<keyword evidence="1 3" id="KW-0597">Phosphoprotein</keyword>
<accession>A0AAE3KX42</accession>
<dbReference type="PROSITE" id="PS50043">
    <property type="entry name" value="HTH_LUXR_2"/>
    <property type="match status" value="1"/>
</dbReference>
<feature type="domain" description="Response regulatory" evidence="5">
    <location>
        <begin position="5"/>
        <end position="121"/>
    </location>
</feature>
<dbReference type="EMBL" id="RJUF01000055">
    <property type="protein sequence ID" value="MCP9764050.1"/>
    <property type="molecule type" value="Genomic_DNA"/>
</dbReference>
<dbReference type="PROSITE" id="PS50110">
    <property type="entry name" value="RESPONSE_REGULATORY"/>
    <property type="match status" value="1"/>
</dbReference>
<keyword evidence="7" id="KW-1185">Reference proteome</keyword>
<reference evidence="6 7" key="1">
    <citation type="submission" date="2018-11" db="EMBL/GenBank/DDBJ databases">
        <title>Novel bacteria species description.</title>
        <authorList>
            <person name="Han J.-H."/>
        </authorList>
    </citation>
    <scope>NUCLEOTIDE SEQUENCE [LARGE SCALE GENOMIC DNA]</scope>
    <source>
        <strain evidence="6 7">KCTC23259</strain>
    </source>
</reference>
<dbReference type="Pfam" id="PF00196">
    <property type="entry name" value="GerE"/>
    <property type="match status" value="1"/>
</dbReference>
<dbReference type="Proteomes" id="UP001204144">
    <property type="component" value="Unassembled WGS sequence"/>
</dbReference>
<sequence length="204" mass="22939">MQKIKILIVDDHLLFGLGLKELLLKESGYEVTGPVTDLNEITSIIQFISPHVILLDINLNGLNGIELGKKLKSEFGNIKIIILTMYEHAVFLKQAKESKMDGYLLKDSDPNVLFSGIQSVLEGGSCFLKIVDNKSSQKMNVFGDKYHLSERELEVANEICKGLNNHEIAEKLTLSYHTIKTHRKNIYTKLSVSNVPELIEVLKS</sequence>
<evidence type="ECO:0000256" key="3">
    <source>
        <dbReference type="PROSITE-ProRule" id="PRU00169"/>
    </source>
</evidence>
<dbReference type="InterPro" id="IPR058245">
    <property type="entry name" value="NreC/VraR/RcsB-like_REC"/>
</dbReference>
<dbReference type="SUPFAM" id="SSF46894">
    <property type="entry name" value="C-terminal effector domain of the bipartite response regulators"/>
    <property type="match status" value="1"/>
</dbReference>
<evidence type="ECO:0000313" key="6">
    <source>
        <dbReference type="EMBL" id="MCP9764050.1"/>
    </source>
</evidence>
<dbReference type="RefSeq" id="WP_255037811.1">
    <property type="nucleotide sequence ID" value="NZ_RJUF01000055.1"/>
</dbReference>
<proteinExistence type="predicted"/>
<dbReference type="CDD" id="cd17535">
    <property type="entry name" value="REC_NarL-like"/>
    <property type="match status" value="1"/>
</dbReference>
<dbReference type="InterPro" id="IPR000792">
    <property type="entry name" value="Tscrpt_reg_LuxR_C"/>
</dbReference>